<keyword evidence="2" id="KW-1185">Reference proteome</keyword>
<dbReference type="AlphaFoldDB" id="A0AAD4HAL0"/>
<evidence type="ECO:0000313" key="2">
    <source>
        <dbReference type="Proteomes" id="UP001195769"/>
    </source>
</evidence>
<name>A0AAD4HAL0_9AGAM</name>
<reference evidence="1" key="1">
    <citation type="journal article" date="2020" name="New Phytol.">
        <title>Comparative genomics reveals dynamic genome evolution in host specialist ectomycorrhizal fungi.</title>
        <authorList>
            <person name="Lofgren L.A."/>
            <person name="Nguyen N.H."/>
            <person name="Vilgalys R."/>
            <person name="Ruytinx J."/>
            <person name="Liao H.L."/>
            <person name="Branco S."/>
            <person name="Kuo A."/>
            <person name="LaButti K."/>
            <person name="Lipzen A."/>
            <person name="Andreopoulos W."/>
            <person name="Pangilinan J."/>
            <person name="Riley R."/>
            <person name="Hundley H."/>
            <person name="Na H."/>
            <person name="Barry K."/>
            <person name="Grigoriev I.V."/>
            <person name="Stajich J.E."/>
            <person name="Kennedy P.G."/>
        </authorList>
    </citation>
    <scope>NUCLEOTIDE SEQUENCE</scope>
    <source>
        <strain evidence="1">FC203</strain>
    </source>
</reference>
<dbReference type="Proteomes" id="UP001195769">
    <property type="component" value="Unassembled WGS sequence"/>
</dbReference>
<evidence type="ECO:0000313" key="1">
    <source>
        <dbReference type="EMBL" id="KAG1881015.1"/>
    </source>
</evidence>
<dbReference type="EMBL" id="JABBWK010000666">
    <property type="protein sequence ID" value="KAG1881015.1"/>
    <property type="molecule type" value="Genomic_DNA"/>
</dbReference>
<proteinExistence type="predicted"/>
<sequence length="275" mass="30819">MTSAKHATVSRALPYPIADFCIPVTKAELPVDDWDAYAPHRIHYGIPEWMKYGAGDTGQLEFLQIPVMKYQRLLATFPSPQNIDRPGFIFATALNTGLHESKKMKKNTKAQPKRVDLGDTSRKNAGARFFRAMIARRTVLEDENKKLFETGWGVKEDDILIMLGQADDAWMSKGLDPQLHRTIAYVASHIRRKLRIAKLLGGDFCCPTNLILWSSHHLPTTASARDGLPEILGCPRPWGRSGDLRADQRKEYDNKAAELVGDRASIKGVCEGLLH</sequence>
<dbReference type="GeneID" id="64672411"/>
<protein>
    <submittedName>
        <fullName evidence="1">Uncharacterized protein</fullName>
    </submittedName>
</protein>
<gene>
    <name evidence="1" type="ORF">F5891DRAFT_991451</name>
</gene>
<organism evidence="1 2">
    <name type="scientific">Suillus fuscotomentosus</name>
    <dbReference type="NCBI Taxonomy" id="1912939"/>
    <lineage>
        <taxon>Eukaryota</taxon>
        <taxon>Fungi</taxon>
        <taxon>Dikarya</taxon>
        <taxon>Basidiomycota</taxon>
        <taxon>Agaricomycotina</taxon>
        <taxon>Agaricomycetes</taxon>
        <taxon>Agaricomycetidae</taxon>
        <taxon>Boletales</taxon>
        <taxon>Suillineae</taxon>
        <taxon>Suillaceae</taxon>
        <taxon>Suillus</taxon>
    </lineage>
</organism>
<comment type="caution">
    <text evidence="1">The sequence shown here is derived from an EMBL/GenBank/DDBJ whole genome shotgun (WGS) entry which is preliminary data.</text>
</comment>
<dbReference type="RefSeq" id="XP_041216081.1">
    <property type="nucleotide sequence ID" value="XM_041378113.1"/>
</dbReference>
<accession>A0AAD4HAL0</accession>